<name>A0A381NY28_9ZZZZ</name>
<feature type="region of interest" description="Disordered" evidence="1">
    <location>
        <begin position="256"/>
        <end position="281"/>
    </location>
</feature>
<feature type="compositionally biased region" description="Gly residues" evidence="1">
    <location>
        <begin position="309"/>
        <end position="320"/>
    </location>
</feature>
<reference evidence="2" key="1">
    <citation type="submission" date="2018-05" db="EMBL/GenBank/DDBJ databases">
        <authorList>
            <person name="Lanie J.A."/>
            <person name="Ng W.-L."/>
            <person name="Kazmierczak K.M."/>
            <person name="Andrzejewski T.M."/>
            <person name="Davidsen T.M."/>
            <person name="Wayne K.J."/>
            <person name="Tettelin H."/>
            <person name="Glass J.I."/>
            <person name="Rusch D."/>
            <person name="Podicherti R."/>
            <person name="Tsui H.-C.T."/>
            <person name="Winkler M.E."/>
        </authorList>
    </citation>
    <scope>NUCLEOTIDE SEQUENCE</scope>
</reference>
<organism evidence="2">
    <name type="scientific">marine metagenome</name>
    <dbReference type="NCBI Taxonomy" id="408172"/>
    <lineage>
        <taxon>unclassified sequences</taxon>
        <taxon>metagenomes</taxon>
        <taxon>ecological metagenomes</taxon>
    </lineage>
</organism>
<protein>
    <submittedName>
        <fullName evidence="2">Uncharacterized protein</fullName>
    </submittedName>
</protein>
<feature type="region of interest" description="Disordered" evidence="1">
    <location>
        <begin position="309"/>
        <end position="342"/>
    </location>
</feature>
<dbReference type="AlphaFoldDB" id="A0A381NY28"/>
<proteinExistence type="predicted"/>
<feature type="compositionally biased region" description="Polar residues" evidence="1">
    <location>
        <begin position="182"/>
        <end position="193"/>
    </location>
</feature>
<accession>A0A381NY28</accession>
<sequence length="342" mass="32585">MRKTVFFLLVFFSYSVNAQIVPSFLGVYDKKNPNSTGTVTFTNCSSTGKNGPSQSDCNTSYSGTSLEGDVTASSGIQSWTVPYTGTYTITVYGAQGAIGSSSSSKAGGKGAKMSGQFSLTKNDVIKILVGQQGLQGDYMGGGGGGSYVVTSDNTALIIAGGGGGGMGTSGNARGHRDGEPGLTTTDGGDSEVTSGIFGAAASGSGGGAIGSGGSDGYGGGGAVAGGSGGFIGNGGQGWGSQTSNIANAGLSFLNGGTGGDTSGTRNDRTSSDGGFGGGGASHDSSVATNGYGGGGGGYSGGGGGNWNGTQAGNGGGGGSYNNGSNQSNTAGNNSGHGKVIIS</sequence>
<evidence type="ECO:0000256" key="1">
    <source>
        <dbReference type="SAM" id="MobiDB-lite"/>
    </source>
</evidence>
<evidence type="ECO:0000313" key="2">
    <source>
        <dbReference type="EMBL" id="SUZ58363.1"/>
    </source>
</evidence>
<gene>
    <name evidence="2" type="ORF">METZ01_LOCUS11217</name>
</gene>
<feature type="region of interest" description="Disordered" evidence="1">
    <location>
        <begin position="166"/>
        <end position="197"/>
    </location>
</feature>
<feature type="non-terminal residue" evidence="2">
    <location>
        <position position="342"/>
    </location>
</feature>
<dbReference type="EMBL" id="UINC01000614">
    <property type="protein sequence ID" value="SUZ58363.1"/>
    <property type="molecule type" value="Genomic_DNA"/>
</dbReference>
<dbReference type="PANTHER" id="PTHR31535">
    <property type="match status" value="1"/>
</dbReference>
<dbReference type="PANTHER" id="PTHR31535:SF3">
    <property type="entry name" value="REGULATORY PROTEIN ZESTE"/>
    <property type="match status" value="1"/>
</dbReference>